<accession>A0ACC3TR90</accession>
<comment type="caution">
    <text evidence="1">The sequence shown here is derived from an EMBL/GenBank/DDBJ whole genome shotgun (WGS) entry which is preliminary data.</text>
</comment>
<protein>
    <submittedName>
        <fullName evidence="1">Uncharacterized protein</fullName>
    </submittedName>
</protein>
<sequence>MHLVTYFLLYIFAISSCVVAVPIIVHEYDTLCLVQINPTQGAPYNAPGSFWMVVYAELDTVYQTPYVSKGNIIYGKQNYFTVFVPLAGLDELFYPVGVYFYRNDGANGKTWLL</sequence>
<dbReference type="Proteomes" id="UP001489719">
    <property type="component" value="Unassembled WGS sequence"/>
</dbReference>
<keyword evidence="2" id="KW-1185">Reference proteome</keyword>
<evidence type="ECO:0000313" key="2">
    <source>
        <dbReference type="Proteomes" id="UP001489719"/>
    </source>
</evidence>
<gene>
    <name evidence="1" type="ORF">V1517DRAFT_88739</name>
</gene>
<reference evidence="2" key="1">
    <citation type="journal article" date="2024" name="Front. Bioeng. Biotechnol.">
        <title>Genome-scale model development and genomic sequencing of the oleaginous clade Lipomyces.</title>
        <authorList>
            <person name="Czajka J.J."/>
            <person name="Han Y."/>
            <person name="Kim J."/>
            <person name="Mondo S.J."/>
            <person name="Hofstad B.A."/>
            <person name="Robles A."/>
            <person name="Haridas S."/>
            <person name="Riley R."/>
            <person name="LaButti K."/>
            <person name="Pangilinan J."/>
            <person name="Andreopoulos W."/>
            <person name="Lipzen A."/>
            <person name="Yan J."/>
            <person name="Wang M."/>
            <person name="Ng V."/>
            <person name="Grigoriev I.V."/>
            <person name="Spatafora J.W."/>
            <person name="Magnuson J.K."/>
            <person name="Baker S.E."/>
            <person name="Pomraning K.R."/>
        </authorList>
    </citation>
    <scope>NUCLEOTIDE SEQUENCE [LARGE SCALE GENOMIC DNA]</scope>
    <source>
        <strain evidence="2">CBS 10300</strain>
    </source>
</reference>
<evidence type="ECO:0000313" key="1">
    <source>
        <dbReference type="EMBL" id="KAK9323673.1"/>
    </source>
</evidence>
<organism evidence="1 2">
    <name type="scientific">Lipomyces orientalis</name>
    <dbReference type="NCBI Taxonomy" id="1233043"/>
    <lineage>
        <taxon>Eukaryota</taxon>
        <taxon>Fungi</taxon>
        <taxon>Dikarya</taxon>
        <taxon>Ascomycota</taxon>
        <taxon>Saccharomycotina</taxon>
        <taxon>Lipomycetes</taxon>
        <taxon>Lipomycetales</taxon>
        <taxon>Lipomycetaceae</taxon>
        <taxon>Lipomyces</taxon>
    </lineage>
</organism>
<dbReference type="EMBL" id="MU970058">
    <property type="protein sequence ID" value="KAK9323673.1"/>
    <property type="molecule type" value="Genomic_DNA"/>
</dbReference>
<proteinExistence type="predicted"/>
<name>A0ACC3TR90_9ASCO</name>